<proteinExistence type="predicted"/>
<evidence type="ECO:0000313" key="2">
    <source>
        <dbReference type="Proteomes" id="UP000789920"/>
    </source>
</evidence>
<protein>
    <submittedName>
        <fullName evidence="1">20173_t:CDS:1</fullName>
    </submittedName>
</protein>
<accession>A0ACA9RJK4</accession>
<evidence type="ECO:0000313" key="1">
    <source>
        <dbReference type="EMBL" id="CAG8796195.1"/>
    </source>
</evidence>
<keyword evidence="2" id="KW-1185">Reference proteome</keyword>
<name>A0ACA9RJK4_9GLOM</name>
<reference evidence="1" key="1">
    <citation type="submission" date="2021-06" db="EMBL/GenBank/DDBJ databases">
        <authorList>
            <person name="Kallberg Y."/>
            <person name="Tangrot J."/>
            <person name="Rosling A."/>
        </authorList>
    </citation>
    <scope>NUCLEOTIDE SEQUENCE</scope>
    <source>
        <strain evidence="1">MA461A</strain>
    </source>
</reference>
<feature type="non-terminal residue" evidence="1">
    <location>
        <position position="144"/>
    </location>
</feature>
<organism evidence="1 2">
    <name type="scientific">Racocetra persica</name>
    <dbReference type="NCBI Taxonomy" id="160502"/>
    <lineage>
        <taxon>Eukaryota</taxon>
        <taxon>Fungi</taxon>
        <taxon>Fungi incertae sedis</taxon>
        <taxon>Mucoromycota</taxon>
        <taxon>Glomeromycotina</taxon>
        <taxon>Glomeromycetes</taxon>
        <taxon>Diversisporales</taxon>
        <taxon>Gigasporaceae</taxon>
        <taxon>Racocetra</taxon>
    </lineage>
</organism>
<feature type="non-terminal residue" evidence="1">
    <location>
        <position position="1"/>
    </location>
</feature>
<dbReference type="Proteomes" id="UP000789920">
    <property type="component" value="Unassembled WGS sequence"/>
</dbReference>
<sequence length="144" mass="15332">FAIKEILVFNSPIKDGFCFKNATTGQYCYSDPNSASIFNFISGLSIITPTDISCTDCNKAILNTFVNYFTAHPESLNELPPTVNVTAFQTAVATKCGPSFLDGSIPTSTTSTSSSSSTPSAKTNSASMHNPSFMLVDTIIVTSF</sequence>
<comment type="caution">
    <text evidence="1">The sequence shown here is derived from an EMBL/GenBank/DDBJ whole genome shotgun (WGS) entry which is preliminary data.</text>
</comment>
<gene>
    <name evidence="1" type="ORF">RPERSI_LOCUS20109</name>
</gene>
<dbReference type="EMBL" id="CAJVQC010056235">
    <property type="protein sequence ID" value="CAG8796195.1"/>
    <property type="molecule type" value="Genomic_DNA"/>
</dbReference>